<evidence type="ECO:0000256" key="21">
    <source>
        <dbReference type="ARBA" id="ARBA00040652"/>
    </source>
</evidence>
<evidence type="ECO:0000259" key="27">
    <source>
        <dbReference type="Pfam" id="PF16916"/>
    </source>
</evidence>
<dbReference type="GO" id="GO:0046872">
    <property type="term" value="F:metal ion binding"/>
    <property type="evidence" value="ECO:0007669"/>
    <property type="project" value="UniProtKB-KW"/>
</dbReference>
<dbReference type="FunFam" id="1.20.1510.10:FF:000002">
    <property type="entry name" value="zinc transporter 3 isoform X1"/>
    <property type="match status" value="1"/>
</dbReference>
<evidence type="ECO:0000256" key="25">
    <source>
        <dbReference type="SAM" id="Phobius"/>
    </source>
</evidence>
<evidence type="ECO:0000256" key="13">
    <source>
        <dbReference type="ARBA" id="ARBA00022989"/>
    </source>
</evidence>
<evidence type="ECO:0000259" key="26">
    <source>
        <dbReference type="Pfam" id="PF01545"/>
    </source>
</evidence>
<dbReference type="Ensembl" id="ENSAMXT00000040824.1">
    <property type="protein sequence ID" value="ENSAMXP00000052872.1"/>
    <property type="gene ID" value="ENSAMXG00000030952.1"/>
</dbReference>
<keyword evidence="6" id="KW-0050">Antiport</keyword>
<evidence type="ECO:0000256" key="16">
    <source>
        <dbReference type="ARBA" id="ARBA00023136"/>
    </source>
</evidence>
<feature type="transmembrane region" description="Helical" evidence="25">
    <location>
        <begin position="102"/>
        <end position="119"/>
    </location>
</feature>
<evidence type="ECO:0000256" key="5">
    <source>
        <dbReference type="ARBA" id="ARBA00022448"/>
    </source>
</evidence>
<evidence type="ECO:0000256" key="1">
    <source>
        <dbReference type="ARBA" id="ARBA00004107"/>
    </source>
</evidence>
<name>A0A3B1KDU0_ASTMX</name>
<keyword evidence="14" id="KW-0770">Synapse</keyword>
<dbReference type="GO" id="GO:0031902">
    <property type="term" value="C:late endosome membrane"/>
    <property type="evidence" value="ECO:0007669"/>
    <property type="project" value="UniProtKB-SubCell"/>
</dbReference>
<keyword evidence="15" id="KW-0406">Ion transport</keyword>
<feature type="transmembrane region" description="Helical" evidence="25">
    <location>
        <begin position="241"/>
        <end position="262"/>
    </location>
</feature>
<evidence type="ECO:0000256" key="6">
    <source>
        <dbReference type="ARBA" id="ARBA00022449"/>
    </source>
</evidence>
<evidence type="ECO:0000256" key="4">
    <source>
        <dbReference type="ARBA" id="ARBA00008873"/>
    </source>
</evidence>
<evidence type="ECO:0000256" key="9">
    <source>
        <dbReference type="ARBA" id="ARBA00022723"/>
    </source>
</evidence>
<keyword evidence="11" id="KW-0862">Zinc</keyword>
<keyword evidence="18" id="KW-0968">Cytoplasmic vesicle</keyword>
<dbReference type="InterPro" id="IPR027469">
    <property type="entry name" value="Cation_efflux_TMD_sf"/>
</dbReference>
<dbReference type="SUPFAM" id="SSF160240">
    <property type="entry name" value="Cation efflux protein cytoplasmic domain-like"/>
    <property type="match status" value="1"/>
</dbReference>
<reference evidence="29" key="2">
    <citation type="journal article" date="2014" name="Nat. Commun.">
        <title>The cavefish genome reveals candidate genes for eye loss.</title>
        <authorList>
            <person name="McGaugh S.E."/>
            <person name="Gross J.B."/>
            <person name="Aken B."/>
            <person name="Blin M."/>
            <person name="Borowsky R."/>
            <person name="Chalopin D."/>
            <person name="Hinaux H."/>
            <person name="Jeffery W.R."/>
            <person name="Keene A."/>
            <person name="Ma L."/>
            <person name="Minx P."/>
            <person name="Murphy D."/>
            <person name="O'Quin K.E."/>
            <person name="Retaux S."/>
            <person name="Rohner N."/>
            <person name="Searle S.M."/>
            <person name="Stahl B.A."/>
            <person name="Tabin C."/>
            <person name="Volff J.N."/>
            <person name="Yoshizawa M."/>
            <person name="Warren W.C."/>
        </authorList>
    </citation>
    <scope>NUCLEOTIDE SEQUENCE [LARGE SCALE GENOMIC DNA]</scope>
    <source>
        <strain evidence="29">female</strain>
    </source>
</reference>
<evidence type="ECO:0000256" key="20">
    <source>
        <dbReference type="ARBA" id="ARBA00037129"/>
    </source>
</evidence>
<dbReference type="InParanoid" id="A0A3B1KDU0"/>
<keyword evidence="9" id="KW-0479">Metal-binding</keyword>
<keyword evidence="7" id="KW-0771">Synaptosome</keyword>
<protein>
    <recommendedName>
        <fullName evidence="21">Probable proton-coupled zinc antiporter SLC30A3</fullName>
    </recommendedName>
    <alternativeName>
        <fullName evidence="23">Solute carrier family 30 member 3</fullName>
    </alternativeName>
    <alternativeName>
        <fullName evidence="22">Zinc transporter 3</fullName>
    </alternativeName>
</protein>
<keyword evidence="10" id="KW-0967">Endosome</keyword>
<sequence length="364" mass="40277">MVNLEKLCLTRQENNPYSPVQSLPDDLKDDYLCTEFEEGCGTRAAAFHCHNSRAAWAQNEEKSGAWRKLLITSILCLVFMIGEVIGGYAAHSLAVMTDAAHLLTDFGSILISLFSLWISSRPASKTMTYGWHRSEVLGGLLSVLSIWAVTAVLVFIAIQRILQNDYEIHSGAMLITSGCAVIVNILMALILHQSPAHHGHSHGHSNTSVRAAFIHVVGDLLQSLGVALAATIIYFWPEWKIADPVCTFLFSILILATTSTILKDIFKILMEGTPHGIDFDFVKEALLAVRGVKSIHSLHLWALTMSQPQISVHTVIDEQTSPQTVLLDLTEMLQSDFNFHNITIQIETYSNDAAHCRECQDPID</sequence>
<dbReference type="GO" id="GO:0043005">
    <property type="term" value="C:neuron projection"/>
    <property type="evidence" value="ECO:0007669"/>
    <property type="project" value="UniProtKB-KW"/>
</dbReference>
<evidence type="ECO:0000256" key="15">
    <source>
        <dbReference type="ARBA" id="ARBA00023065"/>
    </source>
</evidence>
<comment type="similarity">
    <text evidence="4">Belongs to the cation diffusion facilitator (CDF) transporter (TC 2.A.4) family. SLC30A subfamily.</text>
</comment>
<dbReference type="PANTHER" id="PTHR11562">
    <property type="entry name" value="CATION EFFLUX PROTEIN/ ZINC TRANSPORTER"/>
    <property type="match status" value="1"/>
</dbReference>
<dbReference type="InterPro" id="IPR058533">
    <property type="entry name" value="Cation_efflux_TM"/>
</dbReference>
<dbReference type="PANTHER" id="PTHR11562:SF30">
    <property type="entry name" value="PROTON-COUPLED ZINC ANTIPORTER SLC30A3-RELATED"/>
    <property type="match status" value="1"/>
</dbReference>
<evidence type="ECO:0000256" key="2">
    <source>
        <dbReference type="ARBA" id="ARBA00004155"/>
    </source>
</evidence>
<organism evidence="28 29">
    <name type="scientific">Astyanax mexicanus</name>
    <name type="common">Blind cave fish</name>
    <name type="synonym">Astyanax fasciatus mexicanus</name>
    <dbReference type="NCBI Taxonomy" id="7994"/>
    <lineage>
        <taxon>Eukaryota</taxon>
        <taxon>Metazoa</taxon>
        <taxon>Chordata</taxon>
        <taxon>Craniata</taxon>
        <taxon>Vertebrata</taxon>
        <taxon>Euteleostomi</taxon>
        <taxon>Actinopterygii</taxon>
        <taxon>Neopterygii</taxon>
        <taxon>Teleostei</taxon>
        <taxon>Ostariophysi</taxon>
        <taxon>Characiformes</taxon>
        <taxon>Characoidei</taxon>
        <taxon>Acestrorhamphidae</taxon>
        <taxon>Acestrorhamphinae</taxon>
        <taxon>Astyanax</taxon>
    </lineage>
</organism>
<accession>A0A3B1KDU0</accession>
<proteinExistence type="inferred from homology"/>
<feature type="transmembrane region" description="Helical" evidence="25">
    <location>
        <begin position="69"/>
        <end position="90"/>
    </location>
</feature>
<evidence type="ECO:0000256" key="24">
    <source>
        <dbReference type="ARBA" id="ARBA00048349"/>
    </source>
</evidence>
<keyword evidence="5" id="KW-0813">Transport</keyword>
<evidence type="ECO:0000256" key="10">
    <source>
        <dbReference type="ARBA" id="ARBA00022753"/>
    </source>
</evidence>
<dbReference type="GeneTree" id="ENSGT00940000156072"/>
<dbReference type="AlphaFoldDB" id="A0A3B1KDU0"/>
<dbReference type="GO" id="GO:0005385">
    <property type="term" value="F:zinc ion transmembrane transporter activity"/>
    <property type="evidence" value="ECO:0007669"/>
    <property type="project" value="TreeGrafter"/>
</dbReference>
<evidence type="ECO:0000313" key="28">
    <source>
        <dbReference type="Ensembl" id="ENSAMXP00000052872.1"/>
    </source>
</evidence>
<evidence type="ECO:0000256" key="23">
    <source>
        <dbReference type="ARBA" id="ARBA00042216"/>
    </source>
</evidence>
<evidence type="ECO:0000256" key="11">
    <source>
        <dbReference type="ARBA" id="ARBA00022833"/>
    </source>
</evidence>
<comment type="catalytic activity">
    <reaction evidence="24">
        <text>Zn(2+)(in) + 2 H(+)(out) = Zn(2+)(out) + 2 H(+)(in)</text>
        <dbReference type="Rhea" id="RHEA:72627"/>
        <dbReference type="ChEBI" id="CHEBI:15378"/>
        <dbReference type="ChEBI" id="CHEBI:29105"/>
    </reaction>
</comment>
<reference evidence="29" key="1">
    <citation type="submission" date="2013-03" db="EMBL/GenBank/DDBJ databases">
        <authorList>
            <person name="Jeffery W."/>
            <person name="Warren W."/>
            <person name="Wilson R.K."/>
        </authorList>
    </citation>
    <scope>NUCLEOTIDE SEQUENCE</scope>
    <source>
        <strain evidence="29">female</strain>
    </source>
</reference>
<feature type="domain" description="Cation efflux protein cytoplasmic" evidence="27">
    <location>
        <begin position="274"/>
        <end position="349"/>
    </location>
</feature>
<evidence type="ECO:0000256" key="7">
    <source>
        <dbReference type="ARBA" id="ARBA00022599"/>
    </source>
</evidence>
<evidence type="ECO:0000256" key="14">
    <source>
        <dbReference type="ARBA" id="ARBA00023018"/>
    </source>
</evidence>
<evidence type="ECO:0000256" key="22">
    <source>
        <dbReference type="ARBA" id="ARBA00042040"/>
    </source>
</evidence>
<feature type="transmembrane region" description="Helical" evidence="25">
    <location>
        <begin position="168"/>
        <end position="191"/>
    </location>
</feature>
<dbReference type="NCBIfam" id="TIGR01297">
    <property type="entry name" value="CDF"/>
    <property type="match status" value="1"/>
</dbReference>
<dbReference type="GO" id="GO:0030672">
    <property type="term" value="C:synaptic vesicle membrane"/>
    <property type="evidence" value="ECO:0007669"/>
    <property type="project" value="UniProtKB-SubCell"/>
</dbReference>
<dbReference type="GO" id="GO:0010043">
    <property type="term" value="P:response to zinc ion"/>
    <property type="evidence" value="ECO:0007669"/>
    <property type="project" value="TreeGrafter"/>
</dbReference>
<evidence type="ECO:0000256" key="17">
    <source>
        <dbReference type="ARBA" id="ARBA00023228"/>
    </source>
</evidence>
<evidence type="ECO:0000256" key="19">
    <source>
        <dbReference type="ARBA" id="ARBA00034102"/>
    </source>
</evidence>
<dbReference type="GO" id="GO:0005886">
    <property type="term" value="C:plasma membrane"/>
    <property type="evidence" value="ECO:0007669"/>
    <property type="project" value="TreeGrafter"/>
</dbReference>
<comment type="function">
    <text evidence="20">Probable proton-coupled zinc ion antiporter mediating the import of zinc from cytoplasm into synaptic vesicles and participating to cellular zinc ion homeostasis in the brain.</text>
</comment>
<feature type="transmembrane region" description="Helical" evidence="25">
    <location>
        <begin position="140"/>
        <end position="162"/>
    </location>
</feature>
<keyword evidence="16 25" id="KW-0472">Membrane</keyword>
<dbReference type="InterPro" id="IPR050681">
    <property type="entry name" value="CDF/SLC30A"/>
</dbReference>
<keyword evidence="29" id="KW-1185">Reference proteome</keyword>
<evidence type="ECO:0000313" key="29">
    <source>
        <dbReference type="Proteomes" id="UP000018467"/>
    </source>
</evidence>
<evidence type="ECO:0000256" key="12">
    <source>
        <dbReference type="ARBA" id="ARBA00022906"/>
    </source>
</evidence>
<comment type="subcellular location">
    <subcellularLocation>
        <location evidence="3">Cytoplasmic vesicle</location>
        <location evidence="3">Secretory vesicle</location>
        <location evidence="3">Synaptic vesicle membrane</location>
        <topology evidence="3">Multi-pass membrane protein</topology>
    </subcellularLocation>
    <subcellularLocation>
        <location evidence="1">Late endosome membrane</location>
        <topology evidence="1">Multi-pass membrane protein</topology>
    </subcellularLocation>
    <subcellularLocation>
        <location evidence="2">Lysosome membrane</location>
        <topology evidence="2">Multi-pass membrane protein</topology>
    </subcellularLocation>
    <subcellularLocation>
        <location evidence="19">Synapse</location>
        <location evidence="19">Synaptosome</location>
    </subcellularLocation>
</comment>
<evidence type="ECO:0000256" key="3">
    <source>
        <dbReference type="ARBA" id="ARBA00004644"/>
    </source>
</evidence>
<reference evidence="28" key="4">
    <citation type="submission" date="2025-09" db="UniProtKB">
        <authorList>
            <consortium name="Ensembl"/>
        </authorList>
    </citation>
    <scope>IDENTIFICATION</scope>
</reference>
<reference evidence="28" key="3">
    <citation type="submission" date="2025-08" db="UniProtKB">
        <authorList>
            <consortium name="Ensembl"/>
        </authorList>
    </citation>
    <scope>IDENTIFICATION</scope>
</reference>
<dbReference type="STRING" id="7994.ENSAMXP00000052872"/>
<keyword evidence="17" id="KW-0458">Lysosome</keyword>
<dbReference type="Pfam" id="PF01545">
    <property type="entry name" value="Cation_efflux"/>
    <property type="match status" value="1"/>
</dbReference>
<evidence type="ECO:0000256" key="18">
    <source>
        <dbReference type="ARBA" id="ARBA00023329"/>
    </source>
</evidence>
<dbReference type="InterPro" id="IPR036837">
    <property type="entry name" value="Cation_efflux_CTD_sf"/>
</dbReference>
<evidence type="ECO:0000256" key="8">
    <source>
        <dbReference type="ARBA" id="ARBA00022692"/>
    </source>
</evidence>
<keyword evidence="13 25" id="KW-1133">Transmembrane helix</keyword>
<dbReference type="InterPro" id="IPR027470">
    <property type="entry name" value="Cation_efflux_CTD"/>
</dbReference>
<keyword evidence="8 25" id="KW-0812">Transmembrane</keyword>
<dbReference type="InterPro" id="IPR002524">
    <property type="entry name" value="Cation_efflux"/>
</dbReference>
<feature type="transmembrane region" description="Helical" evidence="25">
    <location>
        <begin position="212"/>
        <end position="235"/>
    </location>
</feature>
<dbReference type="GO" id="GO:0005765">
    <property type="term" value="C:lysosomal membrane"/>
    <property type="evidence" value="ECO:0007669"/>
    <property type="project" value="UniProtKB-SubCell"/>
</dbReference>
<feature type="domain" description="Cation efflux protein transmembrane" evidence="26">
    <location>
        <begin position="70"/>
        <end position="270"/>
    </location>
</feature>
<dbReference type="Proteomes" id="UP000018467">
    <property type="component" value="Unassembled WGS sequence"/>
</dbReference>
<dbReference type="OrthoDB" id="9944568at2759"/>
<dbReference type="SUPFAM" id="SSF161111">
    <property type="entry name" value="Cation efflux protein transmembrane domain-like"/>
    <property type="match status" value="1"/>
</dbReference>
<dbReference type="Bgee" id="ENSAMXG00000030952">
    <property type="expression patterns" value="Expressed in ovary and 2 other cell types or tissues"/>
</dbReference>
<dbReference type="Pfam" id="PF16916">
    <property type="entry name" value="ZT_dimer"/>
    <property type="match status" value="1"/>
</dbReference>
<keyword evidence="12" id="KW-0864">Zinc transport</keyword>
<dbReference type="Gene3D" id="1.20.1510.10">
    <property type="entry name" value="Cation efflux protein transmembrane domain"/>
    <property type="match status" value="1"/>
</dbReference>
<dbReference type="GO" id="GO:0015297">
    <property type="term" value="F:antiporter activity"/>
    <property type="evidence" value="ECO:0007669"/>
    <property type="project" value="UniProtKB-KW"/>
</dbReference>